<feature type="transmembrane region" description="Helical" evidence="1">
    <location>
        <begin position="138"/>
        <end position="156"/>
    </location>
</feature>
<reference evidence="2" key="1">
    <citation type="submission" date="2021-11" db="EMBL/GenBank/DDBJ databases">
        <authorList>
            <person name="Herlambang A."/>
            <person name="Guo Y."/>
            <person name="Takashima Y."/>
            <person name="Nishizawa T."/>
        </authorList>
    </citation>
    <scope>NUCLEOTIDE SEQUENCE</scope>
    <source>
        <strain evidence="2">E1425</strain>
    </source>
</reference>
<name>A0A9P3HLT9_9FUNG</name>
<comment type="caution">
    <text evidence="2">The sequence shown here is derived from an EMBL/GenBank/DDBJ whole genome shotgun (WGS) entry which is preliminary data.</text>
</comment>
<dbReference type="EMBL" id="BQFW01000015">
    <property type="protein sequence ID" value="GJJ78883.1"/>
    <property type="molecule type" value="Genomic_DNA"/>
</dbReference>
<dbReference type="Proteomes" id="UP000827284">
    <property type="component" value="Unassembled WGS sequence"/>
</dbReference>
<keyword evidence="1" id="KW-0812">Transmembrane</keyword>
<gene>
    <name evidence="2" type="ORF">EMPS_11242</name>
</gene>
<keyword evidence="3" id="KW-1185">Reference proteome</keyword>
<feature type="transmembrane region" description="Helical" evidence="1">
    <location>
        <begin position="93"/>
        <end position="118"/>
    </location>
</feature>
<evidence type="ECO:0000256" key="1">
    <source>
        <dbReference type="SAM" id="Phobius"/>
    </source>
</evidence>
<feature type="transmembrane region" description="Helical" evidence="1">
    <location>
        <begin position="67"/>
        <end position="86"/>
    </location>
</feature>
<dbReference type="AlphaFoldDB" id="A0A9P3HLT9"/>
<evidence type="ECO:0000313" key="2">
    <source>
        <dbReference type="EMBL" id="GJJ78883.1"/>
    </source>
</evidence>
<proteinExistence type="predicted"/>
<dbReference type="OrthoDB" id="2335499at2759"/>
<evidence type="ECO:0000313" key="3">
    <source>
        <dbReference type="Proteomes" id="UP000827284"/>
    </source>
</evidence>
<protein>
    <submittedName>
        <fullName evidence="2">Uncharacterized protein</fullName>
    </submittedName>
</protein>
<sequence>MPRATFVNQDFFLGVLAVYGATVAFNRHFPDADLIATEAHPSSYMDTFKASSESALMLYAAHLAVDIIRVMALAILESTAFSFAFIDDVFEPFSYMFMVFSLVMVTKDALMLGVLYSFPVYNELAAAKVAELMPLSVMMEQGLLLAGALSLARGLYNWTYKIGRDKRQVIEKEESTKKEQ</sequence>
<keyword evidence="1" id="KW-0472">Membrane</keyword>
<reference evidence="2" key="2">
    <citation type="journal article" date="2022" name="Microbiol. Resour. Announc.">
        <title>Whole-Genome Sequence of Entomortierella parvispora E1425, a Mucoromycotan Fungus Associated with Burkholderiaceae-Related Endosymbiotic Bacteria.</title>
        <authorList>
            <person name="Herlambang A."/>
            <person name="Guo Y."/>
            <person name="Takashima Y."/>
            <person name="Narisawa K."/>
            <person name="Ohta H."/>
            <person name="Nishizawa T."/>
        </authorList>
    </citation>
    <scope>NUCLEOTIDE SEQUENCE</scope>
    <source>
        <strain evidence="2">E1425</strain>
    </source>
</reference>
<accession>A0A9P3HLT9</accession>
<keyword evidence="1" id="KW-1133">Transmembrane helix</keyword>
<organism evidence="2 3">
    <name type="scientific">Entomortierella parvispora</name>
    <dbReference type="NCBI Taxonomy" id="205924"/>
    <lineage>
        <taxon>Eukaryota</taxon>
        <taxon>Fungi</taxon>
        <taxon>Fungi incertae sedis</taxon>
        <taxon>Mucoromycota</taxon>
        <taxon>Mortierellomycotina</taxon>
        <taxon>Mortierellomycetes</taxon>
        <taxon>Mortierellales</taxon>
        <taxon>Mortierellaceae</taxon>
        <taxon>Entomortierella</taxon>
    </lineage>
</organism>